<proteinExistence type="predicted"/>
<dbReference type="RefSeq" id="WP_006002536.1">
    <property type="nucleotide sequence ID" value="NZ_AAEW02000022.1"/>
</dbReference>
<reference evidence="2" key="2">
    <citation type="submission" date="2006-05" db="EMBL/GenBank/DDBJ databases">
        <title>Sequencing of the draft genome and assembly of Desulfuromonas acetoxidans DSM 684.</title>
        <authorList>
            <consortium name="US DOE Joint Genome Institute (JGI-PGF)"/>
            <person name="Copeland A."/>
            <person name="Lucas S."/>
            <person name="Lapidus A."/>
            <person name="Barry K."/>
            <person name="Detter J.C."/>
            <person name="Glavina del Rio T."/>
            <person name="Hammon N."/>
            <person name="Israni S."/>
            <person name="Dalin E."/>
            <person name="Tice H."/>
            <person name="Bruce D."/>
            <person name="Pitluck S."/>
            <person name="Richardson P."/>
        </authorList>
    </citation>
    <scope>NUCLEOTIDE SEQUENCE [LARGE SCALE GENOMIC DNA]</scope>
    <source>
        <strain evidence="2">DSM 684</strain>
    </source>
</reference>
<reference evidence="2" key="1">
    <citation type="submission" date="2006-05" db="EMBL/GenBank/DDBJ databases">
        <title>Annotation of the draft genome assembly of Desulfuromonas acetoxidans DSM 684.</title>
        <authorList>
            <consortium name="US DOE Joint Genome Institute (JGI-ORNL)"/>
            <person name="Larimer F."/>
            <person name="Land M."/>
            <person name="Hauser L."/>
        </authorList>
    </citation>
    <scope>NUCLEOTIDE SEQUENCE [LARGE SCALE GENOMIC DNA]</scope>
    <source>
        <strain evidence="2">DSM 684</strain>
    </source>
</reference>
<keyword evidence="3" id="KW-1185">Reference proteome</keyword>
<organism evidence="2 3">
    <name type="scientific">Desulfuromonas acetoxidans (strain DSM 684 / 11070)</name>
    <dbReference type="NCBI Taxonomy" id="281689"/>
    <lineage>
        <taxon>Bacteria</taxon>
        <taxon>Pseudomonadati</taxon>
        <taxon>Thermodesulfobacteriota</taxon>
        <taxon>Desulfuromonadia</taxon>
        <taxon>Desulfuromonadales</taxon>
        <taxon>Desulfuromonadaceae</taxon>
        <taxon>Desulfuromonas</taxon>
    </lineage>
</organism>
<dbReference type="InterPro" id="IPR036280">
    <property type="entry name" value="Multihaem_cyt_sf"/>
</dbReference>
<dbReference type="AlphaFoldDB" id="Q1JWC2"/>
<name>Q1JWC2_DESA6</name>
<dbReference type="Gene3D" id="1.10.1130.10">
    <property type="entry name" value="Flavocytochrome C3, Chain A"/>
    <property type="match status" value="1"/>
</dbReference>
<gene>
    <name evidence="2" type="ORF">Dace_0360</name>
</gene>
<comment type="caution">
    <text evidence="2">The sequence shown here is derived from an EMBL/GenBank/DDBJ whole genome shotgun (WGS) entry which is preliminary data.</text>
</comment>
<sequence length="274" mass="30175">MTIRATVFTTLFLLATTLSSAGIANAEDDVFSQSIAPMTTLECARCHEQVFTDLRDQGGAHKMVCRDCHETFHNFSKQLTWQQRVPACSDCHDYPHGESAIMSACLTCHSNAHAPVASLNLNTLEPLCHQCHQQPAEEMTQPSAHSDMTCSECHQDRHGYLPKCTECHEEPHSPFISSKACMQCHPVHHVSDLLYSDAIDNSACGGCHEEPATELKQGHLAHSLLNCTFCHAEEHGAMTTCNDCHDTPHSAEMLEGFRDCNDCHGNPHNLLPGS</sequence>
<dbReference type="Proteomes" id="UP000005695">
    <property type="component" value="Unassembled WGS sequence"/>
</dbReference>
<dbReference type="EMBL" id="AAEW02000022">
    <property type="protein sequence ID" value="EAT14561.1"/>
    <property type="molecule type" value="Genomic_DNA"/>
</dbReference>
<evidence type="ECO:0000256" key="1">
    <source>
        <dbReference type="SAM" id="SignalP"/>
    </source>
</evidence>
<keyword evidence="1" id="KW-0732">Signal</keyword>
<feature type="signal peptide" evidence="1">
    <location>
        <begin position="1"/>
        <end position="26"/>
    </location>
</feature>
<accession>Q1JWC2</accession>
<dbReference type="SUPFAM" id="SSF48695">
    <property type="entry name" value="Multiheme cytochromes"/>
    <property type="match status" value="1"/>
</dbReference>
<protein>
    <submittedName>
        <fullName evidence="2">Cytochrome c family protein</fullName>
    </submittedName>
</protein>
<evidence type="ECO:0000313" key="2">
    <source>
        <dbReference type="EMBL" id="EAT14561.1"/>
    </source>
</evidence>
<feature type="chain" id="PRO_5004192240" evidence="1">
    <location>
        <begin position="27"/>
        <end position="274"/>
    </location>
</feature>
<dbReference type="OrthoDB" id="5405312at2"/>
<evidence type="ECO:0000313" key="3">
    <source>
        <dbReference type="Proteomes" id="UP000005695"/>
    </source>
</evidence>